<dbReference type="EMBL" id="JH603169">
    <property type="protein sequence ID" value="EIC21587.1"/>
    <property type="molecule type" value="Genomic_DNA"/>
</dbReference>
<evidence type="ECO:0000313" key="1">
    <source>
        <dbReference type="EMBL" id="EIC21587.1"/>
    </source>
</evidence>
<name>H8Z2D2_9GAMM</name>
<dbReference type="HOGENOM" id="CLU_2686656_0_0_6"/>
<dbReference type="OrthoDB" id="7306710at2"/>
<dbReference type="AlphaFoldDB" id="H8Z2D2"/>
<reference evidence="1 2" key="2">
    <citation type="submission" date="2011-11" db="EMBL/GenBank/DDBJ databases">
        <authorList>
            <consortium name="US DOE Joint Genome Institute"/>
            <person name="Lucas S."/>
            <person name="Han J."/>
            <person name="Lapidus A."/>
            <person name="Cheng J.-F."/>
            <person name="Goodwin L."/>
            <person name="Pitluck S."/>
            <person name="Peters L."/>
            <person name="Ovchinnikova G."/>
            <person name="Zhang X."/>
            <person name="Detter J.C."/>
            <person name="Han C."/>
            <person name="Tapia R."/>
            <person name="Land M."/>
            <person name="Hauser L."/>
            <person name="Kyrpides N."/>
            <person name="Ivanova N."/>
            <person name="Pagani I."/>
            <person name="Vogl K."/>
            <person name="Liu Z."/>
            <person name="Overmann J."/>
            <person name="Frigaard N.-U."/>
            <person name="Bryant D."/>
            <person name="Woyke T."/>
        </authorList>
    </citation>
    <scope>NUCLEOTIDE SEQUENCE [LARGE SCALE GENOMIC DNA]</scope>
    <source>
        <strain evidence="1 2">970</strain>
    </source>
</reference>
<accession>H8Z2D2</accession>
<reference evidence="2" key="1">
    <citation type="submission" date="2011-06" db="EMBL/GenBank/DDBJ databases">
        <authorList>
            <consortium name="US DOE Joint Genome Institute (JGI-PGF)"/>
            <person name="Lucas S."/>
            <person name="Han J."/>
            <person name="Lapidus A."/>
            <person name="Cheng J.-F."/>
            <person name="Goodwin L."/>
            <person name="Pitluck S."/>
            <person name="Peters L."/>
            <person name="Land M.L."/>
            <person name="Hauser L."/>
            <person name="Vogl K."/>
            <person name="Liu Z."/>
            <person name="Overmann J."/>
            <person name="Frigaard N.-U."/>
            <person name="Bryant D.A."/>
            <person name="Woyke T.J."/>
        </authorList>
    </citation>
    <scope>NUCLEOTIDE SEQUENCE [LARGE SCALE GENOMIC DNA]</scope>
    <source>
        <strain evidence="2">970</strain>
    </source>
</reference>
<dbReference type="RefSeq" id="WP_009148172.1">
    <property type="nucleotide sequence ID" value="NZ_CP121471.1"/>
</dbReference>
<evidence type="ECO:0008006" key="3">
    <source>
        <dbReference type="Google" id="ProtNLM"/>
    </source>
</evidence>
<sequence>MASIADLIQEEAKTLPEHLGEEVLDFIGYLRTRHPVSFESGDQAARLIELEAFFSHYPRIPKNFKFKRDEANER</sequence>
<proteinExistence type="predicted"/>
<protein>
    <recommendedName>
        <fullName evidence="3">DUF2281 domain-containing protein</fullName>
    </recommendedName>
</protein>
<keyword evidence="2" id="KW-1185">Reference proteome</keyword>
<evidence type="ECO:0000313" key="2">
    <source>
        <dbReference type="Proteomes" id="UP000002964"/>
    </source>
</evidence>
<organism evidence="1 2">
    <name type="scientific">Thiorhodovibrio frisius</name>
    <dbReference type="NCBI Taxonomy" id="631362"/>
    <lineage>
        <taxon>Bacteria</taxon>
        <taxon>Pseudomonadati</taxon>
        <taxon>Pseudomonadota</taxon>
        <taxon>Gammaproteobacteria</taxon>
        <taxon>Chromatiales</taxon>
        <taxon>Chromatiaceae</taxon>
        <taxon>Thiorhodovibrio</taxon>
    </lineage>
</organism>
<dbReference type="Proteomes" id="UP000002964">
    <property type="component" value="Unassembled WGS sequence"/>
</dbReference>
<gene>
    <name evidence="1" type="ORF">Thi970DRAFT_01803</name>
</gene>